<dbReference type="EMBL" id="CAJNOH010000007">
    <property type="protein sequence ID" value="CAF0737968.1"/>
    <property type="molecule type" value="Genomic_DNA"/>
</dbReference>
<name>A0A814LYZ8_9BILA</name>
<proteinExistence type="predicted"/>
<sequence length="96" mass="11091">MNIPLLTSDTIFILLLSLQRICRNLSDILNALEVDVNSFRRVLTEFSSTIPESSSSSSNIDGDEENNNYEFEKKEDFYEQLFDEQLEPKPLRVTTL</sequence>
<gene>
    <name evidence="2" type="ORF">JXQ802_LOCUS17750</name>
    <name evidence="1" type="ORF">PYM288_LOCUS1376</name>
</gene>
<evidence type="ECO:0000313" key="2">
    <source>
        <dbReference type="EMBL" id="CAF1072310.1"/>
    </source>
</evidence>
<dbReference type="Proteomes" id="UP000663870">
    <property type="component" value="Unassembled WGS sequence"/>
</dbReference>
<evidence type="ECO:0000313" key="1">
    <source>
        <dbReference type="EMBL" id="CAF0737968.1"/>
    </source>
</evidence>
<dbReference type="Proteomes" id="UP000663854">
    <property type="component" value="Unassembled WGS sequence"/>
</dbReference>
<dbReference type="EMBL" id="CAJNOL010000455">
    <property type="protein sequence ID" value="CAF1072310.1"/>
    <property type="molecule type" value="Genomic_DNA"/>
</dbReference>
<evidence type="ECO:0000313" key="3">
    <source>
        <dbReference type="Proteomes" id="UP000663870"/>
    </source>
</evidence>
<reference evidence="2" key="1">
    <citation type="submission" date="2021-02" db="EMBL/GenBank/DDBJ databases">
        <authorList>
            <person name="Nowell W R."/>
        </authorList>
    </citation>
    <scope>NUCLEOTIDE SEQUENCE</scope>
</reference>
<keyword evidence="3" id="KW-1185">Reference proteome</keyword>
<protein>
    <submittedName>
        <fullName evidence="2">Uncharacterized protein</fullName>
    </submittedName>
</protein>
<dbReference type="AlphaFoldDB" id="A0A814LYZ8"/>
<organism evidence="2 3">
    <name type="scientific">Rotaria sordida</name>
    <dbReference type="NCBI Taxonomy" id="392033"/>
    <lineage>
        <taxon>Eukaryota</taxon>
        <taxon>Metazoa</taxon>
        <taxon>Spiralia</taxon>
        <taxon>Gnathifera</taxon>
        <taxon>Rotifera</taxon>
        <taxon>Eurotatoria</taxon>
        <taxon>Bdelloidea</taxon>
        <taxon>Philodinida</taxon>
        <taxon>Philodinidae</taxon>
        <taxon>Rotaria</taxon>
    </lineage>
</organism>
<comment type="caution">
    <text evidence="2">The sequence shown here is derived from an EMBL/GenBank/DDBJ whole genome shotgun (WGS) entry which is preliminary data.</text>
</comment>
<accession>A0A814LYZ8</accession>